<feature type="compositionally biased region" description="Low complexity" evidence="1">
    <location>
        <begin position="241"/>
        <end position="259"/>
    </location>
</feature>
<evidence type="ECO:0000256" key="1">
    <source>
        <dbReference type="SAM" id="MobiDB-lite"/>
    </source>
</evidence>
<feature type="compositionally biased region" description="Gly residues" evidence="1">
    <location>
        <begin position="1"/>
        <end position="10"/>
    </location>
</feature>
<dbReference type="InterPro" id="IPR007718">
    <property type="entry name" value="Srp40_C"/>
</dbReference>
<feature type="region of interest" description="Disordered" evidence="1">
    <location>
        <begin position="1"/>
        <end position="28"/>
    </location>
</feature>
<dbReference type="GO" id="GO:0005654">
    <property type="term" value="C:nucleoplasm"/>
    <property type="evidence" value="ECO:0007669"/>
    <property type="project" value="TreeGrafter"/>
</dbReference>
<accession>A0A139I604</accession>
<feature type="compositionally biased region" description="Acidic residues" evidence="1">
    <location>
        <begin position="132"/>
        <end position="164"/>
    </location>
</feature>
<feature type="compositionally biased region" description="Acidic residues" evidence="1">
    <location>
        <begin position="211"/>
        <end position="223"/>
    </location>
</feature>
<dbReference type="InterPro" id="IPR039191">
    <property type="entry name" value="Nopp140-like"/>
</dbReference>
<comment type="caution">
    <text evidence="3">The sequence shown here is derived from an EMBL/GenBank/DDBJ whole genome shotgun (WGS) entry which is preliminary data.</text>
</comment>
<feature type="compositionally biased region" description="Low complexity" evidence="1">
    <location>
        <begin position="168"/>
        <end position="186"/>
    </location>
</feature>
<protein>
    <recommendedName>
        <fullName evidence="2">Srp40 C-terminal domain-containing protein</fullName>
    </recommendedName>
</protein>
<dbReference type="EMBL" id="LFZO01000295">
    <property type="protein sequence ID" value="KXT09962.1"/>
    <property type="molecule type" value="Genomic_DNA"/>
</dbReference>
<feature type="compositionally biased region" description="Basic and acidic residues" evidence="1">
    <location>
        <begin position="14"/>
        <end position="28"/>
    </location>
</feature>
<feature type="domain" description="Srp40 C-terminal" evidence="2">
    <location>
        <begin position="374"/>
        <end position="425"/>
    </location>
</feature>
<dbReference type="PANTHER" id="PTHR23216:SF1">
    <property type="entry name" value="NUCLEOLAR AND COILED-BODY PHOSPHOPROTEIN 1"/>
    <property type="match status" value="1"/>
</dbReference>
<dbReference type="Pfam" id="PF05022">
    <property type="entry name" value="SRP40_C"/>
    <property type="match status" value="1"/>
</dbReference>
<dbReference type="Proteomes" id="UP000073492">
    <property type="component" value="Unassembled WGS sequence"/>
</dbReference>
<feature type="compositionally biased region" description="Low complexity" evidence="1">
    <location>
        <begin position="267"/>
        <end position="285"/>
    </location>
</feature>
<dbReference type="OrthoDB" id="5599646at2759"/>
<reference evidence="3 4" key="1">
    <citation type="submission" date="2015-07" db="EMBL/GenBank/DDBJ databases">
        <title>Comparative genomics of the Sigatoka disease complex on banana suggests a link between parallel evolutionary changes in Pseudocercospora fijiensis and Pseudocercospora eumusae and increased virulence on the banana host.</title>
        <authorList>
            <person name="Chang T.-C."/>
            <person name="Salvucci A."/>
            <person name="Crous P.W."/>
            <person name="Stergiopoulos I."/>
        </authorList>
    </citation>
    <scope>NUCLEOTIDE SEQUENCE [LARGE SCALE GENOMIC DNA]</scope>
    <source>
        <strain evidence="3 4">CBS 116634</strain>
    </source>
</reference>
<keyword evidence="4" id="KW-1185">Reference proteome</keyword>
<evidence type="ECO:0000259" key="2">
    <source>
        <dbReference type="Pfam" id="PF05022"/>
    </source>
</evidence>
<feature type="compositionally biased region" description="Low complexity" evidence="1">
    <location>
        <begin position="113"/>
        <end position="131"/>
    </location>
</feature>
<feature type="compositionally biased region" description="Basic and acidic residues" evidence="1">
    <location>
        <begin position="286"/>
        <end position="306"/>
    </location>
</feature>
<feature type="non-terminal residue" evidence="3">
    <location>
        <position position="1"/>
    </location>
</feature>
<proteinExistence type="predicted"/>
<dbReference type="GO" id="GO:0005730">
    <property type="term" value="C:nucleolus"/>
    <property type="evidence" value="ECO:0007669"/>
    <property type="project" value="InterPro"/>
</dbReference>
<dbReference type="PANTHER" id="PTHR23216">
    <property type="entry name" value="NUCLEOLAR AND COILED-BODY PHOSPHOPROTEIN 1"/>
    <property type="match status" value="1"/>
</dbReference>
<organism evidence="3 4">
    <name type="scientific">Pseudocercospora musae</name>
    <dbReference type="NCBI Taxonomy" id="113226"/>
    <lineage>
        <taxon>Eukaryota</taxon>
        <taxon>Fungi</taxon>
        <taxon>Dikarya</taxon>
        <taxon>Ascomycota</taxon>
        <taxon>Pezizomycotina</taxon>
        <taxon>Dothideomycetes</taxon>
        <taxon>Dothideomycetidae</taxon>
        <taxon>Mycosphaerellales</taxon>
        <taxon>Mycosphaerellaceae</taxon>
        <taxon>Pseudocercospora</taxon>
    </lineage>
</organism>
<name>A0A139I604_9PEZI</name>
<feature type="region of interest" description="Disordered" evidence="1">
    <location>
        <begin position="82"/>
        <end position="365"/>
    </location>
</feature>
<gene>
    <name evidence="3" type="ORF">AC579_10264</name>
</gene>
<evidence type="ECO:0000313" key="4">
    <source>
        <dbReference type="Proteomes" id="UP000073492"/>
    </source>
</evidence>
<evidence type="ECO:0000313" key="3">
    <source>
        <dbReference type="EMBL" id="KXT09962.1"/>
    </source>
</evidence>
<feature type="compositionally biased region" description="Low complexity" evidence="1">
    <location>
        <begin position="199"/>
        <end position="210"/>
    </location>
</feature>
<sequence>FGGAGRGGEGVPTRSKENLVRNNKHDADALHTYRRQPSAMADQQVPDALWPHQTPAPKLPEILCQISKFLGDLGYSKTRASLDKDAAKNGIPKPSDSDKAVSLMDYYQPTTPPATAGATDESSGSSSSDSESGSDGDDESENDEAEGVLVDVEAEETSDDDSDEKSDSGGSSDSSNSDRSSASEAKAGSKRKRVATPPSSDDTSSSSSDESMSDSDSDSSSDESDPRPAKKAKVEPVTAPSDSGSNSSSSSDAASSSSDSESDSSDSDGSSSSSSSESDSEAAPAPKKEKVKQEPVAKKEKPDTSARKAYVGTGRKEANKDGSQSSATLDAESAGETPGESEENSGMHPDRLKRLSQQQKTVTGIVDVKKKQVPFSRIPADQYVDPRFASNEYVSYDYADRAYQDLVVTKGKGFTKEKNKKKRGKDHSSHLHPTPRNMRNRLAEELGWALSPPPSEDDFSLSPIGGNALGLKDDLSGFCAYRGGAIDLTPKGIKFED</sequence>
<dbReference type="AlphaFoldDB" id="A0A139I604"/>
<feature type="compositionally biased region" description="Basic and acidic residues" evidence="1">
    <location>
        <begin position="224"/>
        <end position="234"/>
    </location>
</feature>
<feature type="region of interest" description="Disordered" evidence="1">
    <location>
        <begin position="414"/>
        <end position="437"/>
    </location>
</feature>